<feature type="region of interest" description="Disordered" evidence="1">
    <location>
        <begin position="1"/>
        <end position="61"/>
    </location>
</feature>
<protein>
    <submittedName>
        <fullName evidence="3">MinD/ParA family protein</fullName>
    </submittedName>
</protein>
<dbReference type="Gene3D" id="3.40.50.300">
    <property type="entry name" value="P-loop containing nucleotide triphosphate hydrolases"/>
    <property type="match status" value="1"/>
</dbReference>
<evidence type="ECO:0000259" key="2">
    <source>
        <dbReference type="Pfam" id="PF13614"/>
    </source>
</evidence>
<feature type="region of interest" description="Disordered" evidence="1">
    <location>
        <begin position="77"/>
        <end position="142"/>
    </location>
</feature>
<name>A0ABY3TTN5_9MYCO</name>
<dbReference type="InterPro" id="IPR027417">
    <property type="entry name" value="P-loop_NTPase"/>
</dbReference>
<evidence type="ECO:0000313" key="3">
    <source>
        <dbReference type="EMBL" id="ULN44729.1"/>
    </source>
</evidence>
<dbReference type="RefSeq" id="WP_240180733.1">
    <property type="nucleotide sequence ID" value="NZ_CP092363.2"/>
</dbReference>
<dbReference type="PANTHER" id="PTHR43384:SF14">
    <property type="entry name" value="ESX-1 SECRETION-ASSOCIATED PROTEIN ESPI"/>
    <property type="match status" value="1"/>
</dbReference>
<feature type="compositionally biased region" description="Basic and acidic residues" evidence="1">
    <location>
        <begin position="98"/>
        <end position="119"/>
    </location>
</feature>
<sequence>MSMDPEFTARYLNEQDPDESPPGRSLDQEVGIGADPQVPEAPSLPEPEAPPYQALPDNWAETTQVVAAAPIAVPPPAARVDEQNRSLSAPARAAEGVGEYRETGARTRDPGADYTERRRLPQAPATPPRGFAGPGSADVGQALSGPMARAADEFVDYSQGPAAAHRPPSQPFSAAPPRVPAAPNNQLARSEAAPVWDASGSSFAHASNAPALRAEDVVAARKLPPEMGWRKAVHLGSAKTINLGAGPTEQRLRDQIDLIKTNIPGNYLIGVVSIRGGVGKTRTTAGVGTAYAIHRKNEPVLAIDANPTYGALGRLIDPTATASIREFLADNNLHSYPMARHYTGKNKPGLEVLAANQNVTNPFDLSPEAFQAVLGRVRRFYQLALVDCGPEIEHPVMQAVLSSVDSLLIVGTMNFDGAAAAETTIKWLAARSEYQALLRRSALVLNDVYDCADKDFMAKVRETIGQRVGGVTSIPWDKHLRDSPQLDWDALRRETQYAYLGVAAWLAQGFRSGRTALR</sequence>
<dbReference type="PANTHER" id="PTHR43384">
    <property type="entry name" value="SEPTUM SITE-DETERMINING PROTEIN MIND HOMOLOG, CHLOROPLASTIC-RELATED"/>
    <property type="match status" value="1"/>
</dbReference>
<dbReference type="InterPro" id="IPR025669">
    <property type="entry name" value="AAA_dom"/>
</dbReference>
<geneLocation type="plasmid" evidence="3 4">
    <name>unnamed</name>
</geneLocation>
<organism evidence="3 4">
    <name type="scientific">Mycolicibacterium crocinum</name>
    <dbReference type="NCBI Taxonomy" id="388459"/>
    <lineage>
        <taxon>Bacteria</taxon>
        <taxon>Bacillati</taxon>
        <taxon>Actinomycetota</taxon>
        <taxon>Actinomycetes</taxon>
        <taxon>Mycobacteriales</taxon>
        <taxon>Mycobacteriaceae</taxon>
        <taxon>Mycolicibacterium</taxon>
    </lineage>
</organism>
<gene>
    <name evidence="3" type="ORF">MI149_29995</name>
</gene>
<reference evidence="3" key="1">
    <citation type="submission" date="2022-08" db="EMBL/GenBank/DDBJ databases">
        <title>Whole genome sequencing of non-tuberculosis mycobacteria type-strains.</title>
        <authorList>
            <person name="Igarashi Y."/>
            <person name="Osugi A."/>
            <person name="Mitarai S."/>
        </authorList>
    </citation>
    <scope>NUCLEOTIDE SEQUENCE</scope>
    <source>
        <strain evidence="3">JCM 16369</strain>
    </source>
</reference>
<dbReference type="Proteomes" id="UP001055337">
    <property type="component" value="Plasmid unnamed"/>
</dbReference>
<proteinExistence type="predicted"/>
<accession>A0ABY3TTN5</accession>
<dbReference type="SUPFAM" id="SSF52540">
    <property type="entry name" value="P-loop containing nucleoside triphosphate hydrolases"/>
    <property type="match status" value="1"/>
</dbReference>
<keyword evidence="4" id="KW-1185">Reference proteome</keyword>
<feature type="region of interest" description="Disordered" evidence="1">
    <location>
        <begin position="160"/>
        <end position="185"/>
    </location>
</feature>
<dbReference type="InterPro" id="IPR050625">
    <property type="entry name" value="ParA/MinD_ATPase"/>
</dbReference>
<evidence type="ECO:0000313" key="4">
    <source>
        <dbReference type="Proteomes" id="UP001055337"/>
    </source>
</evidence>
<dbReference type="Pfam" id="PF13614">
    <property type="entry name" value="AAA_31"/>
    <property type="match status" value="1"/>
</dbReference>
<dbReference type="EMBL" id="CP092363">
    <property type="protein sequence ID" value="ULN44729.1"/>
    <property type="molecule type" value="Genomic_DNA"/>
</dbReference>
<feature type="domain" description="AAA" evidence="2">
    <location>
        <begin position="269"/>
        <end position="413"/>
    </location>
</feature>
<keyword evidence="3" id="KW-0614">Plasmid</keyword>
<evidence type="ECO:0000256" key="1">
    <source>
        <dbReference type="SAM" id="MobiDB-lite"/>
    </source>
</evidence>